<reference evidence="3" key="2">
    <citation type="submission" date="2025-09" db="UniProtKB">
        <authorList>
            <consortium name="Ensembl"/>
        </authorList>
    </citation>
    <scope>IDENTIFICATION</scope>
</reference>
<feature type="compositionally biased region" description="Basic and acidic residues" evidence="2">
    <location>
        <begin position="223"/>
        <end position="240"/>
    </location>
</feature>
<feature type="compositionally biased region" description="Basic and acidic residues" evidence="2">
    <location>
        <begin position="521"/>
        <end position="597"/>
    </location>
</feature>
<feature type="compositionally biased region" description="Low complexity" evidence="2">
    <location>
        <begin position="304"/>
        <end position="315"/>
    </location>
</feature>
<evidence type="ECO:0000256" key="2">
    <source>
        <dbReference type="SAM" id="MobiDB-lite"/>
    </source>
</evidence>
<dbReference type="AlphaFoldDB" id="A0A3B4WFR2"/>
<keyword evidence="4" id="KW-1185">Reference proteome</keyword>
<reference evidence="3" key="1">
    <citation type="submission" date="2025-08" db="UniProtKB">
        <authorList>
            <consortium name="Ensembl"/>
        </authorList>
    </citation>
    <scope>IDENTIFICATION</scope>
</reference>
<feature type="region of interest" description="Disordered" evidence="2">
    <location>
        <begin position="521"/>
        <end position="601"/>
    </location>
</feature>
<feature type="region of interest" description="Disordered" evidence="2">
    <location>
        <begin position="67"/>
        <end position="396"/>
    </location>
</feature>
<feature type="compositionally biased region" description="Polar residues" evidence="2">
    <location>
        <begin position="166"/>
        <end position="178"/>
    </location>
</feature>
<feature type="compositionally biased region" description="Basic residues" evidence="2">
    <location>
        <begin position="67"/>
        <end position="78"/>
    </location>
</feature>
<sequence>MSNQRFSTLAYTKSPKTSKRTTFQDELQAAVSARASKTKTDHYSYSDDFNEDDDDFLNELLKSRKKRTNAFKAGKSKAKINDFQLSDDEGKHGRTKKVSFLKTQRIHSPSEDTTASESRENKPPESSIGGHDNYTKSSSSQHSTNFSEDDTQFKNSVVESVDPQLTRESSSKSLSYQTSDDALLDMSLPLPSDSSVTETPGPEEKSNHVMEEISQTPHLSGSDLKHVPAADSATEREPPRPKPRQRTLGLNLHAAEKPGEDTESQDLSRPQTSSASIPFSIDTSSNTAMRSCSPQWTDGDHAVSYSLSKSSTYRSDQSQPFTKSTVDSGSRDDFISDDSKEHGRKYSTSFEEFHEGSGDHSDRSVAQLSHTQEKSFDTRTSSSHSKTTHRSQSACSRNVESRYLGTLKVLDRKVSLQESQPQAADALRAAIYQEWLKKKKEKSRENMKLKKKEEILKEKKKRVNNPFCRQELQYNIPCLKITRNTCWLKIYPHHVSENKQEEEAKKEDAVASYEAWKEKKGESLKAKSKEKEDMIRKEQRASEEKEEKRQSAKQVFEKWKHEHDHLLKDKCRKQKEAENKLKLKKQEKEEERKRESKSAFSNWCEKKKDDLHDKVMMERKEIKNKAEEEQYMKEEQDKMALEVYENWLARKDLEQKRQREERRIKAILRDSPPPPWSPPNKTIPFRK</sequence>
<dbReference type="GO" id="GO:1902412">
    <property type="term" value="P:regulation of mitotic cytokinesis"/>
    <property type="evidence" value="ECO:0007669"/>
    <property type="project" value="TreeGrafter"/>
</dbReference>
<dbReference type="GO" id="GO:0000281">
    <property type="term" value="P:mitotic cytokinesis"/>
    <property type="evidence" value="ECO:0007669"/>
    <property type="project" value="InterPro"/>
</dbReference>
<dbReference type="Proteomes" id="UP000261360">
    <property type="component" value="Unplaced"/>
</dbReference>
<proteinExistence type="predicted"/>
<feature type="compositionally biased region" description="Basic and acidic residues" evidence="2">
    <location>
        <begin position="329"/>
        <end position="341"/>
    </location>
</feature>
<dbReference type="Ensembl" id="ENSSLDT00000002850.1">
    <property type="protein sequence ID" value="ENSSLDP00000002740.1"/>
    <property type="gene ID" value="ENSSLDG00000002202.1"/>
</dbReference>
<evidence type="ECO:0000313" key="4">
    <source>
        <dbReference type="Proteomes" id="UP000261360"/>
    </source>
</evidence>
<organism evidence="3 4">
    <name type="scientific">Seriola lalandi dorsalis</name>
    <dbReference type="NCBI Taxonomy" id="1841481"/>
    <lineage>
        <taxon>Eukaryota</taxon>
        <taxon>Metazoa</taxon>
        <taxon>Chordata</taxon>
        <taxon>Craniata</taxon>
        <taxon>Vertebrata</taxon>
        <taxon>Euteleostomi</taxon>
        <taxon>Actinopterygii</taxon>
        <taxon>Neopterygii</taxon>
        <taxon>Teleostei</taxon>
        <taxon>Neoteleostei</taxon>
        <taxon>Acanthomorphata</taxon>
        <taxon>Carangaria</taxon>
        <taxon>Carangiformes</taxon>
        <taxon>Carangidae</taxon>
        <taxon>Seriola</taxon>
    </lineage>
</organism>
<feature type="compositionally biased region" description="Basic and acidic residues" evidence="2">
    <location>
        <begin position="351"/>
        <end position="363"/>
    </location>
</feature>
<accession>A0A3B4WFR2</accession>
<feature type="compositionally biased region" description="Polar residues" evidence="2">
    <location>
        <begin position="316"/>
        <end position="328"/>
    </location>
</feature>
<evidence type="ECO:0000313" key="3">
    <source>
        <dbReference type="Ensembl" id="ENSSLDP00000002740.1"/>
    </source>
</evidence>
<protein>
    <submittedName>
        <fullName evidence="3">Microtubule-associated protein 9</fullName>
    </submittedName>
</protein>
<dbReference type="PANTHER" id="PTHR14739:SF9">
    <property type="entry name" value="MICROTUBULE-ASSOCIATED PROTEIN 9"/>
    <property type="match status" value="1"/>
</dbReference>
<dbReference type="GeneTree" id="ENSGT00730000111184"/>
<feature type="compositionally biased region" description="Basic and acidic residues" evidence="2">
    <location>
        <begin position="202"/>
        <end position="211"/>
    </location>
</feature>
<name>A0A3B4WFR2_SERLL</name>
<dbReference type="GO" id="GO:0090307">
    <property type="term" value="P:mitotic spindle assembly"/>
    <property type="evidence" value="ECO:0007669"/>
    <property type="project" value="TreeGrafter"/>
</dbReference>
<feature type="coiled-coil region" evidence="1">
    <location>
        <begin position="432"/>
        <end position="462"/>
    </location>
</feature>
<dbReference type="InterPro" id="IPR026106">
    <property type="entry name" value="MAP9"/>
</dbReference>
<feature type="region of interest" description="Disordered" evidence="2">
    <location>
        <begin position="1"/>
        <end position="23"/>
    </location>
</feature>
<dbReference type="GO" id="GO:0008017">
    <property type="term" value="F:microtubule binding"/>
    <property type="evidence" value="ECO:0007669"/>
    <property type="project" value="TreeGrafter"/>
</dbReference>
<feature type="region of interest" description="Disordered" evidence="2">
    <location>
        <begin position="665"/>
        <end position="687"/>
    </location>
</feature>
<feature type="compositionally biased region" description="Polar residues" evidence="2">
    <location>
        <begin position="265"/>
        <end position="296"/>
    </location>
</feature>
<dbReference type="GO" id="GO:0000235">
    <property type="term" value="C:astral microtubule"/>
    <property type="evidence" value="ECO:0007669"/>
    <property type="project" value="TreeGrafter"/>
</dbReference>
<keyword evidence="1" id="KW-0175">Coiled coil</keyword>
<feature type="compositionally biased region" description="Polar residues" evidence="2">
    <location>
        <begin position="135"/>
        <end position="146"/>
    </location>
</feature>
<dbReference type="PANTHER" id="PTHR14739">
    <property type="entry name" value="MICROTUBULE-ASSOCIATED PROTEIN 9"/>
    <property type="match status" value="1"/>
</dbReference>
<feature type="compositionally biased region" description="Low complexity" evidence="2">
    <location>
        <begin position="378"/>
        <end position="393"/>
    </location>
</feature>
<feature type="compositionally biased region" description="Low complexity" evidence="2">
    <location>
        <begin position="179"/>
        <end position="195"/>
    </location>
</feature>
<evidence type="ECO:0000256" key="1">
    <source>
        <dbReference type="SAM" id="Coils"/>
    </source>
</evidence>